<evidence type="ECO:0000313" key="3">
    <source>
        <dbReference type="EMBL" id="MBO8455577.1"/>
    </source>
</evidence>
<evidence type="ECO:0000259" key="2">
    <source>
        <dbReference type="Pfam" id="PF13201"/>
    </source>
</evidence>
<feature type="chain" id="PRO_5038571501" evidence="1">
    <location>
        <begin position="21"/>
        <end position="557"/>
    </location>
</feature>
<protein>
    <submittedName>
        <fullName evidence="3">PCMD domain-containing protein</fullName>
    </submittedName>
</protein>
<dbReference type="Proteomes" id="UP000823617">
    <property type="component" value="Unassembled WGS sequence"/>
</dbReference>
<feature type="domain" description="Putative carbohydrate metabolism" evidence="2">
    <location>
        <begin position="324"/>
        <end position="554"/>
    </location>
</feature>
<gene>
    <name evidence="3" type="ORF">IAC08_04135</name>
</gene>
<keyword evidence="1" id="KW-0732">Signal</keyword>
<name>A0A9D9HKL3_9BACT</name>
<dbReference type="EMBL" id="JADIMK010000040">
    <property type="protein sequence ID" value="MBO8455577.1"/>
    <property type="molecule type" value="Genomic_DNA"/>
</dbReference>
<organism evidence="3 4">
    <name type="scientific">Candidatus Cryptobacteroides intestinigallinarum</name>
    <dbReference type="NCBI Taxonomy" id="2840767"/>
    <lineage>
        <taxon>Bacteria</taxon>
        <taxon>Pseudomonadati</taxon>
        <taxon>Bacteroidota</taxon>
        <taxon>Bacteroidia</taxon>
        <taxon>Bacteroidales</taxon>
        <taxon>Candidatus Cryptobacteroides</taxon>
    </lineage>
</organism>
<dbReference type="PROSITE" id="PS51257">
    <property type="entry name" value="PROKAR_LIPOPROTEIN"/>
    <property type="match status" value="1"/>
</dbReference>
<accession>A0A9D9HKL3</accession>
<reference evidence="3" key="2">
    <citation type="journal article" date="2021" name="PeerJ">
        <title>Extensive microbial diversity within the chicken gut microbiome revealed by metagenomics and culture.</title>
        <authorList>
            <person name="Gilroy R."/>
            <person name="Ravi A."/>
            <person name="Getino M."/>
            <person name="Pursley I."/>
            <person name="Horton D.L."/>
            <person name="Alikhan N.F."/>
            <person name="Baker D."/>
            <person name="Gharbi K."/>
            <person name="Hall N."/>
            <person name="Watson M."/>
            <person name="Adriaenssens E.M."/>
            <person name="Foster-Nyarko E."/>
            <person name="Jarju S."/>
            <person name="Secka A."/>
            <person name="Antonio M."/>
            <person name="Oren A."/>
            <person name="Chaudhuri R.R."/>
            <person name="La Ragione R."/>
            <person name="Hildebrand F."/>
            <person name="Pallen M.J."/>
        </authorList>
    </citation>
    <scope>NUCLEOTIDE SEQUENCE</scope>
    <source>
        <strain evidence="3">B1-3475</strain>
    </source>
</reference>
<evidence type="ECO:0000313" key="4">
    <source>
        <dbReference type="Proteomes" id="UP000823617"/>
    </source>
</evidence>
<dbReference type="InterPro" id="IPR025112">
    <property type="entry name" value="PCMD"/>
</dbReference>
<reference evidence="3" key="1">
    <citation type="submission" date="2020-10" db="EMBL/GenBank/DDBJ databases">
        <authorList>
            <person name="Gilroy R."/>
        </authorList>
    </citation>
    <scope>NUCLEOTIDE SEQUENCE</scope>
    <source>
        <strain evidence="3">B1-3475</strain>
    </source>
</reference>
<sequence length="557" mass="61503">MKFPYLLFAAALLSMQSCLIDNDMSYPRVQADVLAFAVEGQKSCIINTDTRKVDIVLAETAYANSLKVTESRISDGAISHGFPVAGDVIDLAQPRRYTLSTYQDYEWTISASQPIERYIRCENQGSSPIIDPVMKTANVFVVDNQSLQSVTITDMKLEREGSLIYLVTKGADGSETVRETPCSFPLENVDVLTGLDVEVRYDDVKVRWKLSFEQEAVPVEITLADPWCYHVDIEATFGRTGTPYVEYRKVIENQSDTDGWIRFDDVTVDGINISASVPGDGISEESEKLDPGTEYELRVCTEDASSEIVKVTTGEPLQLYNMGFDDWYSVKSGKFDIWYPGLNDTYKVWDSANPGSGAFVGSLTSPTDAVAVTGPGKRAAKLESKNAVIAFAAGNIITGQFKGISGLGAIMDWGTPFSGRPYALKGYYAYKPVPVNTAKDPYKDLMNTMDQCQILVILTDWTGPFTVNTSENIFVDQTPANEHIIAYGKMESDKDTFMDPAADANGYIPFTLELEYWKKGAVPTYAVVIACASYKGDYFTGGIGSVMYVDEFEFVYD</sequence>
<proteinExistence type="predicted"/>
<dbReference type="Pfam" id="PF13201">
    <property type="entry name" value="PCMD"/>
    <property type="match status" value="1"/>
</dbReference>
<comment type="caution">
    <text evidence="3">The sequence shown here is derived from an EMBL/GenBank/DDBJ whole genome shotgun (WGS) entry which is preliminary data.</text>
</comment>
<dbReference type="AlphaFoldDB" id="A0A9D9HKL3"/>
<dbReference type="InterPro" id="IPR038653">
    <property type="entry name" value="Put_CMD_sf"/>
</dbReference>
<dbReference type="Gene3D" id="2.60.120.890">
    <property type="entry name" value="BT2081, beta-jelly-roll domain"/>
    <property type="match status" value="1"/>
</dbReference>
<evidence type="ECO:0000256" key="1">
    <source>
        <dbReference type="SAM" id="SignalP"/>
    </source>
</evidence>
<feature type="signal peptide" evidence="1">
    <location>
        <begin position="1"/>
        <end position="20"/>
    </location>
</feature>